<evidence type="ECO:0000313" key="10">
    <source>
        <dbReference type="Proteomes" id="UP000060345"/>
    </source>
</evidence>
<dbReference type="PANTHER" id="PTHR42884:SF14">
    <property type="entry name" value="NEUROENDOCRINE CONVERTASE 1"/>
    <property type="match status" value="1"/>
</dbReference>
<dbReference type="Proteomes" id="UP000682005">
    <property type="component" value="Chromosome 2"/>
</dbReference>
<dbReference type="RefSeq" id="WP_050696495.1">
    <property type="nucleotide sequence ID" value="NZ_CP012075.1"/>
</dbReference>
<keyword evidence="3 4" id="KW-0720">Serine protease</keyword>
<keyword evidence="5" id="KW-0732">Signal</keyword>
<accession>A0A0K1NPH4</accession>
<dbReference type="InterPro" id="IPR023828">
    <property type="entry name" value="Peptidase_S8_Ser-AS"/>
</dbReference>
<evidence type="ECO:0000256" key="1">
    <source>
        <dbReference type="ARBA" id="ARBA00022670"/>
    </source>
</evidence>
<reference evidence="9 11" key="2">
    <citation type="submission" date="2021-03" db="EMBL/GenBank/DDBJ databases">
        <title>Human Oral Microbial Genomes.</title>
        <authorList>
            <person name="Johnston C.D."/>
            <person name="Chen T."/>
            <person name="Dewhirst F.E."/>
        </authorList>
    </citation>
    <scope>NUCLEOTIDE SEQUENCE [LARGE SCALE GENOMIC DNA]</scope>
    <source>
        <strain evidence="9 11">W1435</strain>
    </source>
</reference>
<evidence type="ECO:0000313" key="9">
    <source>
        <dbReference type="EMBL" id="QUB86225.1"/>
    </source>
</evidence>
<keyword evidence="2 4" id="KW-0378">Hydrolase</keyword>
<gene>
    <name evidence="8" type="ORF">ADJ77_12710</name>
    <name evidence="9" type="ORF">J5A51_02950</name>
</gene>
<dbReference type="STRING" id="1236517.ADJ77_12710"/>
<dbReference type="Pfam" id="PF00082">
    <property type="entry name" value="Peptidase_S8"/>
    <property type="match status" value="1"/>
</dbReference>
<dbReference type="InterPro" id="IPR000209">
    <property type="entry name" value="Peptidase_S8/S53_dom"/>
</dbReference>
<evidence type="ECO:0000256" key="5">
    <source>
        <dbReference type="SAM" id="SignalP"/>
    </source>
</evidence>
<dbReference type="KEGG" id="pfus:ADJ77_12710"/>
<dbReference type="InterPro" id="IPR032304">
    <property type="entry name" value="Peptidase_S8_N"/>
</dbReference>
<dbReference type="EMBL" id="CP072369">
    <property type="protein sequence ID" value="QUB86225.1"/>
    <property type="molecule type" value="Genomic_DNA"/>
</dbReference>
<feature type="chain" id="PRO_5044544724" evidence="5">
    <location>
        <begin position="23"/>
        <end position="920"/>
    </location>
</feature>
<dbReference type="NCBIfam" id="TIGR04183">
    <property type="entry name" value="Por_Secre_tail"/>
    <property type="match status" value="1"/>
</dbReference>
<feature type="domain" description="Peptidase S8/S53" evidence="6">
    <location>
        <begin position="214"/>
        <end position="512"/>
    </location>
</feature>
<dbReference type="Pfam" id="PF16361">
    <property type="entry name" value="Peptidase_S8_N"/>
    <property type="match status" value="1"/>
</dbReference>
<dbReference type="AlphaFoldDB" id="A0A0K1NPH4"/>
<dbReference type="PANTHER" id="PTHR42884">
    <property type="entry name" value="PROPROTEIN CONVERTASE SUBTILISIN/KEXIN-RELATED"/>
    <property type="match status" value="1"/>
</dbReference>
<dbReference type="InterPro" id="IPR026444">
    <property type="entry name" value="Secre_tail"/>
</dbReference>
<evidence type="ECO:0000313" key="11">
    <source>
        <dbReference type="Proteomes" id="UP000682005"/>
    </source>
</evidence>
<dbReference type="Proteomes" id="UP000060345">
    <property type="component" value="Chromosome 2"/>
</dbReference>
<evidence type="ECO:0000259" key="7">
    <source>
        <dbReference type="Pfam" id="PF16361"/>
    </source>
</evidence>
<dbReference type="GO" id="GO:0016485">
    <property type="term" value="P:protein processing"/>
    <property type="evidence" value="ECO:0007669"/>
    <property type="project" value="TreeGrafter"/>
</dbReference>
<comment type="similarity">
    <text evidence="4">Belongs to the peptidase S8 family.</text>
</comment>
<keyword evidence="11" id="KW-1185">Reference proteome</keyword>
<reference evidence="8 10" key="1">
    <citation type="submission" date="2015-07" db="EMBL/GenBank/DDBJ databases">
        <authorList>
            <person name="Noorani M."/>
        </authorList>
    </citation>
    <scope>NUCLEOTIDE SEQUENCE [LARGE SCALE GENOMIC DNA]</scope>
    <source>
        <strain evidence="8 10">W1435</strain>
    </source>
</reference>
<organism evidence="8 10">
    <name type="scientific">Prevotella fusca JCM 17724</name>
    <dbReference type="NCBI Taxonomy" id="1236517"/>
    <lineage>
        <taxon>Bacteria</taxon>
        <taxon>Pseudomonadati</taxon>
        <taxon>Bacteroidota</taxon>
        <taxon>Bacteroidia</taxon>
        <taxon>Bacteroidales</taxon>
        <taxon>Prevotellaceae</taxon>
        <taxon>Prevotella</taxon>
    </lineage>
</organism>
<dbReference type="InterPro" id="IPR015500">
    <property type="entry name" value="Peptidase_S8_subtilisin-rel"/>
</dbReference>
<dbReference type="InterPro" id="IPR013783">
    <property type="entry name" value="Ig-like_fold"/>
</dbReference>
<dbReference type="eggNOG" id="COG1404">
    <property type="taxonomic scope" value="Bacteria"/>
</dbReference>
<dbReference type="PROSITE" id="PS51892">
    <property type="entry name" value="SUBTILASE"/>
    <property type="match status" value="1"/>
</dbReference>
<feature type="active site" description="Charge relay system" evidence="4">
    <location>
        <position position="283"/>
    </location>
</feature>
<keyword evidence="1 4" id="KW-0645">Protease</keyword>
<dbReference type="PROSITE" id="PS00137">
    <property type="entry name" value="SUBTILASE_HIS"/>
    <property type="match status" value="1"/>
</dbReference>
<sequence>MRKSIIYLCACAISGMMLTASCQDSLETETANSNTRSVNIDKDIFAVKGCIHVKLAEGTNQSIPRTRSGSVEMQNVPSAMSSAMKFAGAYKMERVFKPAGVYEARTVAEGLDRWYTVYFDESKDVAAVVQQFSKTKGVEYAERVLPIVRPEITAKPYTGSATGASMQSGSGSFDDPLLAKQWHYYNDGSVNARAKKGADCNVKPVWEKYTTGKNNVIVAIVDGGVDVTHEDLVDNLYINEKEKNGQPNVDDDGNGFVDDIYGYNFVEAKDVVGGRIEPDDEGHGTHVAGTVGARNNNGKGVAGVAGGDGTAGSGVRLMSCQIFRKKEEQGDAAAAIKYAADNGAVICQNSWGYASTSGVTSMPKLLQEAIDYFIKMAGCDANGQQRPDSPMKGGVVMFAAGNENKEFSAYPACYAPTVSVSAMAWDFTKASYSNYAKWVTIMAPGGDQDRFGTEAGVLSTVPKSKSSSGYAYFQGTSMACPHVSGIAALIASYFGKQGFTNEELKSRLITAYRPYNIDEQNPGYKGKLGRGYIDAEAAFESDTKIAPEKVGMLKLTPDFVDIKAEWSIAKDEDKTATFYRLYISPGELTAESLKNMTYREVNGMGHSLGETLEYNFDALQDNKAYSIAVVAVDRWGNLSDPVIQKCTTKLNHAPEVTGFPEGVVEVSENERKSFSFNVADPDGHNWDIKATGETKGVSYTLNQSKVTVNLVPVLEAGSYTCTFILSDDLGATAEKSFTFKIVKYIPPQLEKPFDNYIIGLDEGVVTIPLAGHYTYSGKNQLTYKADVTNSSIATATVNNDNLQLKPLAKGITRINISASDGRQTSSDGSFQVRVVERKSAPVYVVYPIPVKKDINALLNPEVKQAEFVVSSTVGERLMSAVVTPDKNNVATLNLSKLNPGTYKLTVYTSKGNHSQMFIKR</sequence>
<dbReference type="PROSITE" id="PS00138">
    <property type="entry name" value="SUBTILASE_SER"/>
    <property type="match status" value="1"/>
</dbReference>
<protein>
    <submittedName>
        <fullName evidence="8 9">Peptidase</fullName>
    </submittedName>
</protein>
<feature type="active site" description="Charge relay system" evidence="4">
    <location>
        <position position="222"/>
    </location>
</feature>
<dbReference type="InterPro" id="IPR022398">
    <property type="entry name" value="Peptidase_S8_His-AS"/>
</dbReference>
<evidence type="ECO:0000256" key="3">
    <source>
        <dbReference type="ARBA" id="ARBA00022825"/>
    </source>
</evidence>
<dbReference type="GO" id="GO:0004252">
    <property type="term" value="F:serine-type endopeptidase activity"/>
    <property type="evidence" value="ECO:0007669"/>
    <property type="project" value="UniProtKB-UniRule"/>
</dbReference>
<feature type="domain" description="Subtilase N-terminal" evidence="7">
    <location>
        <begin position="85"/>
        <end position="188"/>
    </location>
</feature>
<feature type="signal peptide" evidence="5">
    <location>
        <begin position="1"/>
        <end position="22"/>
    </location>
</feature>
<evidence type="ECO:0000259" key="6">
    <source>
        <dbReference type="Pfam" id="PF00082"/>
    </source>
</evidence>
<feature type="active site" description="Charge relay system" evidence="4">
    <location>
        <position position="477"/>
    </location>
</feature>
<dbReference type="Gene3D" id="2.60.40.10">
    <property type="entry name" value="Immunoglobulins"/>
    <property type="match status" value="1"/>
</dbReference>
<evidence type="ECO:0000256" key="2">
    <source>
        <dbReference type="ARBA" id="ARBA00022801"/>
    </source>
</evidence>
<dbReference type="PRINTS" id="PR00723">
    <property type="entry name" value="SUBTILISIN"/>
</dbReference>
<dbReference type="GO" id="GO:0016020">
    <property type="term" value="C:membrane"/>
    <property type="evidence" value="ECO:0007669"/>
    <property type="project" value="TreeGrafter"/>
</dbReference>
<evidence type="ECO:0000256" key="4">
    <source>
        <dbReference type="PROSITE-ProRule" id="PRU01240"/>
    </source>
</evidence>
<name>A0A0K1NPH4_9BACT</name>
<dbReference type="PROSITE" id="PS51257">
    <property type="entry name" value="PROKAR_LIPOPROTEIN"/>
    <property type="match status" value="1"/>
</dbReference>
<dbReference type="Gene3D" id="3.40.50.200">
    <property type="entry name" value="Peptidase S8/S53 domain"/>
    <property type="match status" value="1"/>
</dbReference>
<dbReference type="InterPro" id="IPR036852">
    <property type="entry name" value="Peptidase_S8/S53_dom_sf"/>
</dbReference>
<proteinExistence type="inferred from homology"/>
<dbReference type="EMBL" id="CP012075">
    <property type="protein sequence ID" value="AKU70581.1"/>
    <property type="molecule type" value="Genomic_DNA"/>
</dbReference>
<dbReference type="SUPFAM" id="SSF52743">
    <property type="entry name" value="Subtilisin-like"/>
    <property type="match status" value="1"/>
</dbReference>
<evidence type="ECO:0000313" key="8">
    <source>
        <dbReference type="EMBL" id="AKU70581.1"/>
    </source>
</evidence>